<name>A0ABU3ZRC0_9SPHN</name>
<sequence>MLDYDHVLLGVAIAFLFADMQARGVLRWEPSWLAFAWLAPLFGRAASQWAHLPVNLLAAIALLALAARRAALLDAAFARPLRAPQRQ</sequence>
<dbReference type="RefSeq" id="WP_317515343.1">
    <property type="nucleotide sequence ID" value="NZ_JAPTHD010000001.1"/>
</dbReference>
<comment type="caution">
    <text evidence="2">The sequence shown here is derived from an EMBL/GenBank/DDBJ whole genome shotgun (WGS) entry which is preliminary data.</text>
</comment>
<keyword evidence="1" id="KW-1133">Transmembrane helix</keyword>
<accession>A0ABU3ZRC0</accession>
<reference evidence="3" key="1">
    <citation type="journal article" date="2022" name="J Environ Chem Eng">
        <title>Biodegradation of petroleum oil using a constructed nonpathogenic and heavy metal-tolerant bacterial consortium isolated from marine sponges.</title>
        <authorList>
            <person name="Dechsakulwatana C."/>
            <person name="Rungsihiranrut A."/>
            <person name="Muangchinda C."/>
            <person name="Ningthoujam R."/>
            <person name="Klankeo P."/>
            <person name="Pinyakong O."/>
        </authorList>
    </citation>
    <scope>NUCLEOTIDE SEQUENCE [LARGE SCALE GENOMIC DNA]</scope>
    <source>
        <strain evidence="3">MO2-4</strain>
    </source>
</reference>
<evidence type="ECO:0000313" key="2">
    <source>
        <dbReference type="EMBL" id="MDV5822028.1"/>
    </source>
</evidence>
<dbReference type="Proteomes" id="UP001185984">
    <property type="component" value="Unassembled WGS sequence"/>
</dbReference>
<gene>
    <name evidence="2" type="ORF">O0R41_00215</name>
</gene>
<evidence type="ECO:0000256" key="1">
    <source>
        <dbReference type="SAM" id="Phobius"/>
    </source>
</evidence>
<evidence type="ECO:0000313" key="3">
    <source>
        <dbReference type="Proteomes" id="UP001185984"/>
    </source>
</evidence>
<protein>
    <submittedName>
        <fullName evidence="2">Uncharacterized protein</fullName>
    </submittedName>
</protein>
<proteinExistence type="predicted"/>
<feature type="transmembrane region" description="Helical" evidence="1">
    <location>
        <begin position="51"/>
        <end position="72"/>
    </location>
</feature>
<keyword evidence="1" id="KW-0472">Membrane</keyword>
<keyword evidence="3" id="KW-1185">Reference proteome</keyword>
<dbReference type="EMBL" id="JAPTHD010000001">
    <property type="protein sequence ID" value="MDV5822028.1"/>
    <property type="molecule type" value="Genomic_DNA"/>
</dbReference>
<keyword evidence="1" id="KW-0812">Transmembrane</keyword>
<organism evidence="2 3">
    <name type="scientific">Sphingobium naphthae</name>
    <dbReference type="NCBI Taxonomy" id="1886786"/>
    <lineage>
        <taxon>Bacteria</taxon>
        <taxon>Pseudomonadati</taxon>
        <taxon>Pseudomonadota</taxon>
        <taxon>Alphaproteobacteria</taxon>
        <taxon>Sphingomonadales</taxon>
        <taxon>Sphingomonadaceae</taxon>
        <taxon>Sphingobium</taxon>
    </lineage>
</organism>